<feature type="transmembrane region" description="Helical" evidence="5">
    <location>
        <begin position="98"/>
        <end position="117"/>
    </location>
</feature>
<gene>
    <name evidence="6" type="ORF">EV188_102913</name>
</gene>
<dbReference type="Pfam" id="PF01925">
    <property type="entry name" value="TauE"/>
    <property type="match status" value="1"/>
</dbReference>
<dbReference type="RefSeq" id="WP_133826203.1">
    <property type="nucleotide sequence ID" value="NZ_BAABHR010000038.1"/>
</dbReference>
<dbReference type="EMBL" id="SNYO01000002">
    <property type="protein sequence ID" value="TDQ63256.1"/>
    <property type="molecule type" value="Genomic_DNA"/>
</dbReference>
<comment type="subcellular location">
    <subcellularLocation>
        <location evidence="5">Cell membrane</location>
        <topology evidence="5">Multi-pass membrane protein</topology>
    </subcellularLocation>
    <subcellularLocation>
        <location evidence="1">Membrane</location>
        <topology evidence="1">Multi-pass membrane protein</topology>
    </subcellularLocation>
</comment>
<comment type="caution">
    <text evidence="6">The sequence shown here is derived from an EMBL/GenBank/DDBJ whole genome shotgun (WGS) entry which is preliminary data.</text>
</comment>
<dbReference type="AlphaFoldDB" id="A0A4R6VK82"/>
<evidence type="ECO:0000256" key="3">
    <source>
        <dbReference type="ARBA" id="ARBA00022989"/>
    </source>
</evidence>
<sequence>MSAAGTAALVVGPVLLGAITQRTTGLGLALVGGPFLVAILGPRDGVSFGNALQVVLCVIVLVRTHRGVDGRAAGLLLAGAVVAVPLGALVVDALPEGPLLVVVGLLALAAVALSLVPRLGAWLDGTPGALTAGAVAGFVNVTAGVGGPALSAFALARRWSIEVFVPTAQVVLLVINLVALVSKGAPSLGGAVWLTGLAGIAVGVVLGDVVHRRLSAETARKAVIVLALVGAVATVVRGLTVL</sequence>
<keyword evidence="2 5" id="KW-0812">Transmembrane</keyword>
<feature type="transmembrane region" description="Helical" evidence="5">
    <location>
        <begin position="72"/>
        <end position="91"/>
    </location>
</feature>
<evidence type="ECO:0000313" key="7">
    <source>
        <dbReference type="Proteomes" id="UP000295705"/>
    </source>
</evidence>
<dbReference type="OrthoDB" id="3872971at2"/>
<comment type="similarity">
    <text evidence="5">Belongs to the 4-toluene sulfonate uptake permease (TSUP) (TC 2.A.102) family.</text>
</comment>
<keyword evidence="3 5" id="KW-1133">Transmembrane helix</keyword>
<evidence type="ECO:0000256" key="4">
    <source>
        <dbReference type="ARBA" id="ARBA00023136"/>
    </source>
</evidence>
<keyword evidence="4 5" id="KW-0472">Membrane</keyword>
<feature type="transmembrane region" description="Helical" evidence="5">
    <location>
        <begin position="222"/>
        <end position="240"/>
    </location>
</feature>
<feature type="transmembrane region" description="Helical" evidence="5">
    <location>
        <begin position="48"/>
        <end position="66"/>
    </location>
</feature>
<feature type="transmembrane region" description="Helical" evidence="5">
    <location>
        <begin position="188"/>
        <end position="210"/>
    </location>
</feature>
<evidence type="ECO:0000256" key="5">
    <source>
        <dbReference type="RuleBase" id="RU363041"/>
    </source>
</evidence>
<feature type="transmembrane region" description="Helical" evidence="5">
    <location>
        <begin position="26"/>
        <end position="41"/>
    </location>
</feature>
<feature type="transmembrane region" description="Helical" evidence="5">
    <location>
        <begin position="163"/>
        <end position="182"/>
    </location>
</feature>
<reference evidence="6 7" key="1">
    <citation type="submission" date="2019-03" db="EMBL/GenBank/DDBJ databases">
        <title>Genomic Encyclopedia of Type Strains, Phase IV (KMG-IV): sequencing the most valuable type-strain genomes for metagenomic binning, comparative biology and taxonomic classification.</title>
        <authorList>
            <person name="Goeker M."/>
        </authorList>
    </citation>
    <scope>NUCLEOTIDE SEQUENCE [LARGE SCALE GENOMIC DNA]</scope>
    <source>
        <strain evidence="6 7">DSM 45775</strain>
    </source>
</reference>
<evidence type="ECO:0000256" key="1">
    <source>
        <dbReference type="ARBA" id="ARBA00004141"/>
    </source>
</evidence>
<proteinExistence type="inferred from homology"/>
<protein>
    <recommendedName>
        <fullName evidence="5">Probable membrane transporter protein</fullName>
    </recommendedName>
</protein>
<evidence type="ECO:0000313" key="6">
    <source>
        <dbReference type="EMBL" id="TDQ63256.1"/>
    </source>
</evidence>
<dbReference type="GO" id="GO:0005886">
    <property type="term" value="C:plasma membrane"/>
    <property type="evidence" value="ECO:0007669"/>
    <property type="project" value="UniProtKB-SubCell"/>
</dbReference>
<name>A0A4R6VK82_9PSEU</name>
<organism evidence="6 7">
    <name type="scientific">Actinomycetospora succinea</name>
    <dbReference type="NCBI Taxonomy" id="663603"/>
    <lineage>
        <taxon>Bacteria</taxon>
        <taxon>Bacillati</taxon>
        <taxon>Actinomycetota</taxon>
        <taxon>Actinomycetes</taxon>
        <taxon>Pseudonocardiales</taxon>
        <taxon>Pseudonocardiaceae</taxon>
        <taxon>Actinomycetospora</taxon>
    </lineage>
</organism>
<dbReference type="InterPro" id="IPR002781">
    <property type="entry name" value="TM_pro_TauE-like"/>
</dbReference>
<keyword evidence="7" id="KW-1185">Reference proteome</keyword>
<feature type="transmembrane region" description="Helical" evidence="5">
    <location>
        <begin position="129"/>
        <end position="156"/>
    </location>
</feature>
<evidence type="ECO:0000256" key="2">
    <source>
        <dbReference type="ARBA" id="ARBA00022692"/>
    </source>
</evidence>
<dbReference type="Proteomes" id="UP000295705">
    <property type="component" value="Unassembled WGS sequence"/>
</dbReference>
<accession>A0A4R6VK82</accession>
<keyword evidence="5" id="KW-1003">Cell membrane</keyword>